<protein>
    <submittedName>
        <fullName evidence="1">Uncharacterized protein</fullName>
    </submittedName>
</protein>
<evidence type="ECO:0000313" key="1">
    <source>
        <dbReference type="EMBL" id="KAK2119278.1"/>
    </source>
</evidence>
<sequence length="249" mass="28077">MCKGAPVGCPLLGQLSCRQKQETSRATPLPICNDGYLALILQYELAEVIRVKELYDHIYFRILSRHVKEVQALKSEMKNEQACKELISAEDWTSKSTYPEGWALKRETVRIQNGLQPEAKQMKSWFHCEIQVLSTLLTFREIKDFERFLSGAVVRLETNLEVWLEVQWKRESSILAVLQDVAGKTGLEIPPLPPNLQVNCDLLSGCLQGSIKSHVSALVGSAVNLVRHMHYPTSPQTWPETATQGLCTS</sequence>
<gene>
    <name evidence="1" type="ORF">P7K49_000664</name>
</gene>
<keyword evidence="2" id="KW-1185">Reference proteome</keyword>
<name>A0ABQ9WC97_SAGOE</name>
<proteinExistence type="predicted"/>
<dbReference type="Proteomes" id="UP001266305">
    <property type="component" value="Unassembled WGS sequence"/>
</dbReference>
<evidence type="ECO:0000313" key="2">
    <source>
        <dbReference type="Proteomes" id="UP001266305"/>
    </source>
</evidence>
<reference evidence="1 2" key="1">
    <citation type="submission" date="2023-05" db="EMBL/GenBank/DDBJ databases">
        <title>B98-5 Cell Line De Novo Hybrid Assembly: An Optical Mapping Approach.</title>
        <authorList>
            <person name="Kananen K."/>
            <person name="Auerbach J.A."/>
            <person name="Kautto E."/>
            <person name="Blachly J.S."/>
        </authorList>
    </citation>
    <scope>NUCLEOTIDE SEQUENCE [LARGE SCALE GENOMIC DNA]</scope>
    <source>
        <strain evidence="1">B95-8</strain>
        <tissue evidence="1">Cell line</tissue>
    </source>
</reference>
<organism evidence="1 2">
    <name type="scientific">Saguinus oedipus</name>
    <name type="common">Cotton-top tamarin</name>
    <name type="synonym">Oedipomidas oedipus</name>
    <dbReference type="NCBI Taxonomy" id="9490"/>
    <lineage>
        <taxon>Eukaryota</taxon>
        <taxon>Metazoa</taxon>
        <taxon>Chordata</taxon>
        <taxon>Craniata</taxon>
        <taxon>Vertebrata</taxon>
        <taxon>Euteleostomi</taxon>
        <taxon>Mammalia</taxon>
        <taxon>Eutheria</taxon>
        <taxon>Euarchontoglires</taxon>
        <taxon>Primates</taxon>
        <taxon>Haplorrhini</taxon>
        <taxon>Platyrrhini</taxon>
        <taxon>Cebidae</taxon>
        <taxon>Callitrichinae</taxon>
        <taxon>Saguinus</taxon>
    </lineage>
</organism>
<accession>A0ABQ9WC97</accession>
<dbReference type="EMBL" id="JASSZA010000001">
    <property type="protein sequence ID" value="KAK2119278.1"/>
    <property type="molecule type" value="Genomic_DNA"/>
</dbReference>
<comment type="caution">
    <text evidence="1">The sequence shown here is derived from an EMBL/GenBank/DDBJ whole genome shotgun (WGS) entry which is preliminary data.</text>
</comment>